<evidence type="ECO:0000313" key="3">
    <source>
        <dbReference type="Proteomes" id="UP000245956"/>
    </source>
</evidence>
<dbReference type="EMBL" id="LCWV01000013">
    <property type="protein sequence ID" value="PWI69026.1"/>
    <property type="molecule type" value="Genomic_DNA"/>
</dbReference>
<feature type="region of interest" description="Disordered" evidence="1">
    <location>
        <begin position="57"/>
        <end position="83"/>
    </location>
</feature>
<protein>
    <submittedName>
        <fullName evidence="2">Uncharacterized protein</fullName>
    </submittedName>
</protein>
<feature type="region of interest" description="Disordered" evidence="1">
    <location>
        <begin position="212"/>
        <end position="290"/>
    </location>
</feature>
<reference evidence="2 3" key="1">
    <citation type="journal article" date="2016" name="Front. Microbiol.">
        <title>Genome and transcriptome sequences reveal the specific parasitism of the nematophagous Purpureocillium lilacinum 36-1.</title>
        <authorList>
            <person name="Xie J."/>
            <person name="Li S."/>
            <person name="Mo C."/>
            <person name="Xiao X."/>
            <person name="Peng D."/>
            <person name="Wang G."/>
            <person name="Xiao Y."/>
        </authorList>
    </citation>
    <scope>NUCLEOTIDE SEQUENCE [LARGE SCALE GENOMIC DNA]</scope>
    <source>
        <strain evidence="2 3">36-1</strain>
    </source>
</reference>
<dbReference type="Proteomes" id="UP000245956">
    <property type="component" value="Unassembled WGS sequence"/>
</dbReference>
<gene>
    <name evidence="2" type="ORF">PCL_01411</name>
</gene>
<organism evidence="2 3">
    <name type="scientific">Purpureocillium lilacinum</name>
    <name type="common">Paecilomyces lilacinus</name>
    <dbReference type="NCBI Taxonomy" id="33203"/>
    <lineage>
        <taxon>Eukaryota</taxon>
        <taxon>Fungi</taxon>
        <taxon>Dikarya</taxon>
        <taxon>Ascomycota</taxon>
        <taxon>Pezizomycotina</taxon>
        <taxon>Sordariomycetes</taxon>
        <taxon>Hypocreomycetidae</taxon>
        <taxon>Hypocreales</taxon>
        <taxon>Ophiocordycipitaceae</taxon>
        <taxon>Purpureocillium</taxon>
    </lineage>
</organism>
<feature type="compositionally biased region" description="Basic and acidic residues" evidence="1">
    <location>
        <begin position="61"/>
        <end position="72"/>
    </location>
</feature>
<sequence>MACPRDSAMGWDEGRALTEAPITCRFDTRPAHRVTTYEVWGVLLVAPPYHGIGEAQTAARPDVERADAHGRDGAGTMPQGEIMDPSPLKLHVGEPQRCFSARSALPAAAGPAGARTVSEQYFLALSLRPYRSEVAPPPSPRIDGDSLLPARLPCRLLLPPREQWTVGVFSRTGQYIHIVSLASSSSLLFLLPSFLLRASRFNITIPHFIRHHEPSPSTNHQPPASNSGTHTNARHSGRSRKDTHRDTRDTEPDDTTRLTHHLSSARTHPRRHLPPPSHTSTGNRWGPFSILSQPSPFSGWTRIKRKVAQTILAKLAGQTVDKKSATGKDTSSASSQTKPDTSNRSGDTAKMSPKTEATYYLVPNLQALDPSAREVDINAHSWVQPIIIEDEDLQFGGKSLSAWYEEERRRLSSGSSDDGNEQTHRPYDEERRGRERTRRHHHHHHHHHQKEGKHKA</sequence>
<feature type="region of interest" description="Disordered" evidence="1">
    <location>
        <begin position="410"/>
        <end position="456"/>
    </location>
</feature>
<feature type="compositionally biased region" description="Polar residues" evidence="1">
    <location>
        <begin position="215"/>
        <end position="231"/>
    </location>
</feature>
<comment type="caution">
    <text evidence="2">The sequence shown here is derived from an EMBL/GenBank/DDBJ whole genome shotgun (WGS) entry which is preliminary data.</text>
</comment>
<feature type="compositionally biased region" description="Basic and acidic residues" evidence="1">
    <location>
        <begin position="239"/>
        <end position="257"/>
    </location>
</feature>
<feature type="compositionally biased region" description="Basic residues" evidence="1">
    <location>
        <begin position="434"/>
        <end position="456"/>
    </location>
</feature>
<name>A0A2U3E3G2_PURLI</name>
<dbReference type="AlphaFoldDB" id="A0A2U3E3G2"/>
<proteinExistence type="predicted"/>
<evidence type="ECO:0000256" key="1">
    <source>
        <dbReference type="SAM" id="MobiDB-lite"/>
    </source>
</evidence>
<feature type="compositionally biased region" description="Polar residues" evidence="1">
    <location>
        <begin position="327"/>
        <end position="346"/>
    </location>
</feature>
<feature type="region of interest" description="Disordered" evidence="1">
    <location>
        <begin position="318"/>
        <end position="354"/>
    </location>
</feature>
<accession>A0A2U3E3G2</accession>
<feature type="compositionally biased region" description="Basic and acidic residues" evidence="1">
    <location>
        <begin position="421"/>
        <end position="433"/>
    </location>
</feature>
<evidence type="ECO:0000313" key="2">
    <source>
        <dbReference type="EMBL" id="PWI69026.1"/>
    </source>
</evidence>